<dbReference type="EMBL" id="PDNZ01000007">
    <property type="protein sequence ID" value="PWW81493.1"/>
    <property type="molecule type" value="Genomic_DNA"/>
</dbReference>
<gene>
    <name evidence="1" type="ORF">CR164_10740</name>
</gene>
<dbReference type="PANTHER" id="PTHR34655">
    <property type="entry name" value="CONSERVED WITHIN P. AEROPHILUM"/>
    <property type="match status" value="1"/>
</dbReference>
<dbReference type="Proteomes" id="UP000246278">
    <property type="component" value="Unassembled WGS sequence"/>
</dbReference>
<dbReference type="AlphaFoldDB" id="A0A317T4C4"/>
<proteinExistence type="predicted"/>
<comment type="caution">
    <text evidence="1">The sequence shown here is derived from an EMBL/GenBank/DDBJ whole genome shotgun (WGS) entry which is preliminary data.</text>
</comment>
<dbReference type="PANTHER" id="PTHR34655:SF2">
    <property type="entry name" value="PEROXIREDOXIN FAMILY PROTEIN"/>
    <property type="match status" value="1"/>
</dbReference>
<evidence type="ECO:0000313" key="1">
    <source>
        <dbReference type="EMBL" id="PWW81493.1"/>
    </source>
</evidence>
<dbReference type="Pfam" id="PF02635">
    <property type="entry name" value="DsrE"/>
    <property type="match status" value="1"/>
</dbReference>
<dbReference type="Gene3D" id="3.40.1260.10">
    <property type="entry name" value="DsrEFH-like"/>
    <property type="match status" value="1"/>
</dbReference>
<protein>
    <submittedName>
        <fullName evidence="1">Sulfur reduction protein DsrE</fullName>
    </submittedName>
</protein>
<dbReference type="RefSeq" id="WP_110023987.1">
    <property type="nucleotide sequence ID" value="NZ_PDNZ01000007.1"/>
</dbReference>
<keyword evidence="2" id="KW-1185">Reference proteome</keyword>
<reference evidence="2" key="1">
    <citation type="submission" date="2017-10" db="EMBL/GenBank/DDBJ databases">
        <authorList>
            <person name="Gaisin V.A."/>
            <person name="Rysina M.S."/>
            <person name="Grouzdev D.S."/>
        </authorList>
    </citation>
    <scope>NUCLEOTIDE SEQUENCE [LARGE SCALE GENOMIC DNA]</scope>
    <source>
        <strain evidence="2">V1</strain>
    </source>
</reference>
<name>A0A317T4C4_9CHLB</name>
<dbReference type="SUPFAM" id="SSF75169">
    <property type="entry name" value="DsrEFH-like"/>
    <property type="match status" value="1"/>
</dbReference>
<dbReference type="OrthoDB" id="9812053at2"/>
<dbReference type="InterPro" id="IPR027396">
    <property type="entry name" value="DsrEFH-like"/>
</dbReference>
<dbReference type="InterPro" id="IPR003787">
    <property type="entry name" value="Sulphur_relay_DsrE/F-like"/>
</dbReference>
<accession>A0A317T4C4</accession>
<dbReference type="PROSITE" id="PS51257">
    <property type="entry name" value="PROKAR_LIPOPROTEIN"/>
    <property type="match status" value="1"/>
</dbReference>
<organism evidence="1 2">
    <name type="scientific">Prosthecochloris marina</name>
    <dbReference type="NCBI Taxonomy" id="2017681"/>
    <lineage>
        <taxon>Bacteria</taxon>
        <taxon>Pseudomonadati</taxon>
        <taxon>Chlorobiota</taxon>
        <taxon>Chlorobiia</taxon>
        <taxon>Chlorobiales</taxon>
        <taxon>Chlorobiaceae</taxon>
        <taxon>Prosthecochloris</taxon>
    </lineage>
</organism>
<sequence length="121" mass="12893">MEKEKLVIISTVGNDNPEKATLPFVLATACQSLDTDVVMFLQSSAVVLAKKGEAEYIKADGLVPLKELLDTFMEMEGALYLCSPCIKERGISMDEVIDGANVAAAGTLASEVMSAKSVVTY</sequence>
<evidence type="ECO:0000313" key="2">
    <source>
        <dbReference type="Proteomes" id="UP000246278"/>
    </source>
</evidence>